<dbReference type="FunFam" id="3.40.50.10380:FF:000003">
    <property type="entry name" value="NADP-dependent malic enzyme"/>
    <property type="match status" value="1"/>
</dbReference>
<comment type="cofactor">
    <cofactor evidence="5">
        <name>Mg(2+)</name>
        <dbReference type="ChEBI" id="CHEBI:18420"/>
    </cofactor>
    <cofactor evidence="5">
        <name>Mn(2+)</name>
        <dbReference type="ChEBI" id="CHEBI:29035"/>
    </cofactor>
    <text evidence="5">Divalent metal cations. Prefers magnesium or manganese.</text>
</comment>
<dbReference type="GO" id="GO:0004470">
    <property type="term" value="F:malic enzyme activity"/>
    <property type="evidence" value="ECO:0007669"/>
    <property type="project" value="InterPro"/>
</dbReference>
<dbReference type="EC" id="1.1.1.38" evidence="9"/>
<feature type="binding site" evidence="5">
    <location>
        <position position="137"/>
    </location>
    <ligand>
        <name>a divalent metal cation</name>
        <dbReference type="ChEBI" id="CHEBI:60240"/>
    </ligand>
</feature>
<dbReference type="InterPro" id="IPR012301">
    <property type="entry name" value="Malic_N_dom"/>
</dbReference>
<dbReference type="KEGG" id="saq:Sare_4075"/>
<feature type="binding site" evidence="5">
    <location>
        <position position="162"/>
    </location>
    <ligand>
        <name>a divalent metal cation</name>
        <dbReference type="ChEBI" id="CHEBI:60240"/>
    </ligand>
</feature>
<dbReference type="InterPro" id="IPR051674">
    <property type="entry name" value="Malate_Decarboxylase"/>
</dbReference>
<reference evidence="9" key="1">
    <citation type="submission" date="2007-10" db="EMBL/GenBank/DDBJ databases">
        <title>Complete sequence of Salinispora arenicola CNS-205.</title>
        <authorList>
            <consortium name="US DOE Joint Genome Institute"/>
            <person name="Copeland A."/>
            <person name="Lucas S."/>
            <person name="Lapidus A."/>
            <person name="Barry K."/>
            <person name="Glavina del Rio T."/>
            <person name="Dalin E."/>
            <person name="Tice H."/>
            <person name="Pitluck S."/>
            <person name="Foster B."/>
            <person name="Schmutz J."/>
            <person name="Larimer F."/>
            <person name="Land M."/>
            <person name="Hauser L."/>
            <person name="Kyrpides N."/>
            <person name="Ivanova N."/>
            <person name="Jensen P.R."/>
            <person name="Moore B.S."/>
            <person name="Penn K."/>
            <person name="Jenkins C."/>
            <person name="Udwary D."/>
            <person name="Xiang L."/>
            <person name="Gontang E."/>
            <person name="Richardson P."/>
        </authorList>
    </citation>
    <scope>NUCLEOTIDE SEQUENCE [LARGE SCALE GENOMIC DNA]</scope>
    <source>
        <strain evidence="9">CNS-205</strain>
    </source>
</reference>
<dbReference type="EMBL" id="CP000850">
    <property type="protein sequence ID" value="ABV99865.1"/>
    <property type="molecule type" value="Genomic_DNA"/>
</dbReference>
<dbReference type="GO" id="GO:0046872">
    <property type="term" value="F:metal ion binding"/>
    <property type="evidence" value="ECO:0007669"/>
    <property type="project" value="UniProtKB-KW"/>
</dbReference>
<feature type="binding site" evidence="4">
    <location>
        <position position="318"/>
    </location>
    <ligand>
        <name>(S)-malate</name>
        <dbReference type="ChEBI" id="CHEBI:15589"/>
    </ligand>
</feature>
<keyword evidence="2 9" id="KW-0560">Oxidoreductase</keyword>
<protein>
    <submittedName>
        <fullName evidence="9">Malate dehydrogenase (Oxaloacetate-decarboxylating)</fullName>
        <ecNumber evidence="9">1.1.1.38</ecNumber>
    </submittedName>
</protein>
<dbReference type="PANTHER" id="PTHR43237:SF4">
    <property type="entry name" value="NADP-DEPENDENT MALIC ENZYME"/>
    <property type="match status" value="1"/>
</dbReference>
<proteinExistence type="inferred from homology"/>
<evidence type="ECO:0000256" key="3">
    <source>
        <dbReference type="PIRSR" id="PIRSR000106-1"/>
    </source>
</evidence>
<dbReference type="AlphaFoldDB" id="A8M3A2"/>
<name>A8M3A2_SALAI</name>
<dbReference type="STRING" id="391037.Sare_4075"/>
<evidence type="ECO:0000256" key="4">
    <source>
        <dbReference type="PIRSR" id="PIRSR000106-2"/>
    </source>
</evidence>
<dbReference type="Gene3D" id="3.40.50.720">
    <property type="entry name" value="NAD(P)-binding Rossmann-like Domain"/>
    <property type="match status" value="1"/>
</dbReference>
<evidence type="ECO:0000256" key="5">
    <source>
        <dbReference type="PIRSR" id="PIRSR000106-3"/>
    </source>
</evidence>
<dbReference type="SUPFAM" id="SSF53223">
    <property type="entry name" value="Aminoacid dehydrogenase-like, N-terminal domain"/>
    <property type="match status" value="1"/>
</dbReference>
<dbReference type="PIRSF" id="PIRSF000106">
    <property type="entry name" value="ME"/>
    <property type="match status" value="1"/>
</dbReference>
<dbReference type="InterPro" id="IPR012302">
    <property type="entry name" value="Malic_NAD-bd"/>
</dbReference>
<evidence type="ECO:0000256" key="1">
    <source>
        <dbReference type="ARBA" id="ARBA00008785"/>
    </source>
</evidence>
<dbReference type="Pfam" id="PF03949">
    <property type="entry name" value="Malic_M"/>
    <property type="match status" value="1"/>
</dbReference>
<dbReference type="PANTHER" id="PTHR43237">
    <property type="entry name" value="NADP-DEPENDENT MALIC ENZYME"/>
    <property type="match status" value="1"/>
</dbReference>
<dbReference type="InterPro" id="IPR036291">
    <property type="entry name" value="NAD(P)-bd_dom_sf"/>
</dbReference>
<dbReference type="OrthoDB" id="9805787at2"/>
<comment type="similarity">
    <text evidence="1 6">Belongs to the malic enzymes family.</text>
</comment>
<dbReference type="InterPro" id="IPR037062">
    <property type="entry name" value="Malic_N_dom_sf"/>
</dbReference>
<accession>A8M3A2</accession>
<dbReference type="Pfam" id="PF00390">
    <property type="entry name" value="malic"/>
    <property type="match status" value="1"/>
</dbReference>
<dbReference type="SMART" id="SM01274">
    <property type="entry name" value="malic"/>
    <property type="match status" value="1"/>
</dbReference>
<evidence type="ECO:0000259" key="8">
    <source>
        <dbReference type="SMART" id="SM01274"/>
    </source>
</evidence>
<dbReference type="InterPro" id="IPR046346">
    <property type="entry name" value="Aminoacid_DH-like_N_sf"/>
</dbReference>
<evidence type="ECO:0000313" key="9">
    <source>
        <dbReference type="EMBL" id="ABV99865.1"/>
    </source>
</evidence>
<feature type="active site" description="Proton acceptor" evidence="3">
    <location>
        <position position="94"/>
    </location>
</feature>
<evidence type="ECO:0000259" key="7">
    <source>
        <dbReference type="SMART" id="SM00919"/>
    </source>
</evidence>
<keyword evidence="5 6" id="KW-0479">Metal-binding</keyword>
<dbReference type="PATRIC" id="fig|391037.6.peg.4114"/>
<dbReference type="eggNOG" id="COG0281">
    <property type="taxonomic scope" value="Bacteria"/>
</dbReference>
<evidence type="ECO:0000256" key="2">
    <source>
        <dbReference type="ARBA" id="ARBA00023002"/>
    </source>
</evidence>
<dbReference type="GO" id="GO:0051287">
    <property type="term" value="F:NAD binding"/>
    <property type="evidence" value="ECO:0007669"/>
    <property type="project" value="InterPro"/>
</dbReference>
<feature type="binding site" evidence="4">
    <location>
        <position position="289"/>
    </location>
    <ligand>
        <name>(S)-malate</name>
        <dbReference type="ChEBI" id="CHEBI:15589"/>
    </ligand>
</feature>
<feature type="active site" description="Proton donor" evidence="3">
    <location>
        <position position="39"/>
    </location>
</feature>
<gene>
    <name evidence="9" type="ordered locus">Sare_4075</name>
</gene>
<dbReference type="PRINTS" id="PR00072">
    <property type="entry name" value="MALOXRDTASE"/>
</dbReference>
<dbReference type="HOGENOM" id="CLU_034446_2_1_11"/>
<organism evidence="9">
    <name type="scientific">Salinispora arenicola (strain CNS-205)</name>
    <dbReference type="NCBI Taxonomy" id="391037"/>
    <lineage>
        <taxon>Bacteria</taxon>
        <taxon>Bacillati</taxon>
        <taxon>Actinomycetota</taxon>
        <taxon>Actinomycetes</taxon>
        <taxon>Micromonosporales</taxon>
        <taxon>Micromonosporaceae</taxon>
        <taxon>Salinispora</taxon>
    </lineage>
</organism>
<feature type="domain" description="Malic enzyme NAD-binding" evidence="7">
    <location>
        <begin position="163"/>
        <end position="385"/>
    </location>
</feature>
<sequence>MSSSPVDPADPVFRRHRGGKMAVTSTVPLTSREDLSLAYTPGVARVCEAIAAEPRLADDYTWAGHTVAVVTDGSAVLGLGNIGPRAALPVMEGKAVLFKQFGGVDAVPVCLDTQDVDEIVAAVRALAPSFGGINLEDISAPRCFEIERRLDEALDIPVFHDDQHGTAIVVLAALRNAAALLTRKLGDLQVAVSGAGAAGVAVTKMLVAGGVNPEQVVVCDSQGVLGRHRDDLTGTKAELAELTNGDGRQGDMAAALRGADVLIGVSGGQIPEAAVAGMARGGIVFALANPTPEVHPAVAARHVAVVATGRSDHPNQINNVLAFPGVFRGALDARATRITDGMKVAAADAIAGVVAESLTPEAIVPSPLDPRVAPAVAEAVAEAARRDSVTR</sequence>
<dbReference type="SUPFAM" id="SSF51735">
    <property type="entry name" value="NAD(P)-binding Rossmann-fold domains"/>
    <property type="match status" value="1"/>
</dbReference>
<dbReference type="GO" id="GO:0016616">
    <property type="term" value="F:oxidoreductase activity, acting on the CH-OH group of donors, NAD or NADP as acceptor"/>
    <property type="evidence" value="ECO:0007669"/>
    <property type="project" value="InterPro"/>
</dbReference>
<dbReference type="SMART" id="SM00919">
    <property type="entry name" value="Malic_M"/>
    <property type="match status" value="1"/>
</dbReference>
<feature type="binding site" evidence="5">
    <location>
        <position position="136"/>
    </location>
    <ligand>
        <name>a divalent metal cation</name>
        <dbReference type="ChEBI" id="CHEBI:60240"/>
    </ligand>
</feature>
<dbReference type="Gene3D" id="3.40.50.10380">
    <property type="entry name" value="Malic enzyme, N-terminal domain"/>
    <property type="match status" value="1"/>
</dbReference>
<feature type="domain" description="Malic enzyme N-terminal" evidence="8">
    <location>
        <begin position="18"/>
        <end position="151"/>
    </location>
</feature>
<evidence type="ECO:0000256" key="6">
    <source>
        <dbReference type="RuleBase" id="RU003427"/>
    </source>
</evidence>
<dbReference type="InterPro" id="IPR001891">
    <property type="entry name" value="Malic_OxRdtase"/>
</dbReference>